<comment type="subcellular location">
    <subcellularLocation>
        <location evidence="1">Cytoplasm</location>
    </subcellularLocation>
    <subcellularLocation>
        <location evidence="2">Late endosome</location>
    </subcellularLocation>
</comment>
<dbReference type="InterPro" id="IPR014772">
    <property type="entry name" value="Munc13_dom-2"/>
</dbReference>
<comment type="similarity">
    <text evidence="3">Belongs to the unc-13 family.</text>
</comment>
<evidence type="ECO:0000259" key="9">
    <source>
        <dbReference type="PROSITE" id="PS51259"/>
    </source>
</evidence>
<keyword evidence="5" id="KW-0963">Cytoplasm</keyword>
<dbReference type="InterPro" id="IPR035892">
    <property type="entry name" value="C2_domain_sf"/>
</dbReference>
<dbReference type="Proteomes" id="UP001318040">
    <property type="component" value="Chromosome 37"/>
</dbReference>
<reference evidence="11" key="1">
    <citation type="submission" date="2025-08" db="UniProtKB">
        <authorList>
            <consortium name="RefSeq"/>
        </authorList>
    </citation>
    <scope>IDENTIFICATION</scope>
    <source>
        <tissue evidence="11">Sperm</tissue>
    </source>
</reference>
<keyword evidence="10" id="KW-1185">Reference proteome</keyword>
<dbReference type="GO" id="GO:0005770">
    <property type="term" value="C:late endosome"/>
    <property type="evidence" value="ECO:0007669"/>
    <property type="project" value="UniProtKB-SubCell"/>
</dbReference>
<accession>A0AAJ7X6G3</accession>
<protein>
    <submittedName>
        <fullName evidence="11">BAI1-associated protein 3-like isoform X1</fullName>
    </submittedName>
</protein>
<dbReference type="PROSITE" id="PS51258">
    <property type="entry name" value="MHD1"/>
    <property type="match status" value="1"/>
</dbReference>
<dbReference type="GO" id="GO:0006887">
    <property type="term" value="P:exocytosis"/>
    <property type="evidence" value="ECO:0007669"/>
    <property type="project" value="UniProtKB-KW"/>
</dbReference>
<gene>
    <name evidence="11" type="primary">LOC116949754</name>
</gene>
<keyword evidence="6" id="KW-0967">Endosome</keyword>
<proteinExistence type="inferred from homology"/>
<evidence type="ECO:0000256" key="2">
    <source>
        <dbReference type="ARBA" id="ARBA00004603"/>
    </source>
</evidence>
<dbReference type="InterPro" id="IPR014770">
    <property type="entry name" value="Munc13_1"/>
</dbReference>
<dbReference type="Gene3D" id="1.10.357.50">
    <property type="match status" value="1"/>
</dbReference>
<evidence type="ECO:0000313" key="10">
    <source>
        <dbReference type="Proteomes" id="UP001318040"/>
    </source>
</evidence>
<feature type="domain" description="MHD1" evidence="8">
    <location>
        <begin position="564"/>
        <end position="688"/>
    </location>
</feature>
<dbReference type="InterPro" id="IPR052095">
    <property type="entry name" value="UNC-13_domain"/>
</dbReference>
<dbReference type="KEGG" id="pmrn:116949754"/>
<dbReference type="InterPro" id="IPR000008">
    <property type="entry name" value="C2_dom"/>
</dbReference>
<evidence type="ECO:0000313" key="11">
    <source>
        <dbReference type="RefSeq" id="XP_032823279.1"/>
    </source>
</evidence>
<dbReference type="AlphaFoldDB" id="A0AAJ7X6G3"/>
<organism evidence="10 11">
    <name type="scientific">Petromyzon marinus</name>
    <name type="common">Sea lamprey</name>
    <dbReference type="NCBI Taxonomy" id="7757"/>
    <lineage>
        <taxon>Eukaryota</taxon>
        <taxon>Metazoa</taxon>
        <taxon>Chordata</taxon>
        <taxon>Craniata</taxon>
        <taxon>Vertebrata</taxon>
        <taxon>Cyclostomata</taxon>
        <taxon>Hyperoartia</taxon>
        <taxon>Petromyzontiformes</taxon>
        <taxon>Petromyzontidae</taxon>
        <taxon>Petromyzon</taxon>
    </lineage>
</organism>
<dbReference type="SUPFAM" id="SSF49562">
    <property type="entry name" value="C2 domain (Calcium/lipid-binding domain, CaLB)"/>
    <property type="match status" value="2"/>
</dbReference>
<feature type="domain" description="MHD2" evidence="9">
    <location>
        <begin position="812"/>
        <end position="920"/>
    </location>
</feature>
<dbReference type="PROSITE" id="PS51259">
    <property type="entry name" value="MHD2"/>
    <property type="match status" value="1"/>
</dbReference>
<dbReference type="PANTHER" id="PTHR45999">
    <property type="entry name" value="UNC-13-4A, ISOFORM B"/>
    <property type="match status" value="1"/>
</dbReference>
<dbReference type="RefSeq" id="XP_032823279.1">
    <property type="nucleotide sequence ID" value="XM_032967388.1"/>
</dbReference>
<dbReference type="PROSITE" id="PS50004">
    <property type="entry name" value="C2"/>
    <property type="match status" value="1"/>
</dbReference>
<dbReference type="GeneID" id="116949754"/>
<evidence type="ECO:0000256" key="1">
    <source>
        <dbReference type="ARBA" id="ARBA00004496"/>
    </source>
</evidence>
<evidence type="ECO:0000256" key="5">
    <source>
        <dbReference type="ARBA" id="ARBA00022490"/>
    </source>
</evidence>
<dbReference type="SMART" id="SM00239">
    <property type="entry name" value="C2"/>
    <property type="match status" value="2"/>
</dbReference>
<dbReference type="GO" id="GO:0099503">
    <property type="term" value="C:secretory vesicle"/>
    <property type="evidence" value="ECO:0007669"/>
    <property type="project" value="TreeGrafter"/>
</dbReference>
<feature type="domain" description="C2" evidence="7">
    <location>
        <begin position="86"/>
        <end position="230"/>
    </location>
</feature>
<dbReference type="Gene3D" id="2.60.40.150">
    <property type="entry name" value="C2 domain"/>
    <property type="match status" value="2"/>
</dbReference>
<evidence type="ECO:0000256" key="4">
    <source>
        <dbReference type="ARBA" id="ARBA00022483"/>
    </source>
</evidence>
<keyword evidence="4" id="KW-0268">Exocytosis</keyword>
<dbReference type="Pfam" id="PF00168">
    <property type="entry name" value="C2"/>
    <property type="match status" value="1"/>
</dbReference>
<sequence>MRRGRRTATLMPGQLQIFVSQKLPSFGKAEKCVKMALGGPRNYKPVSRQDLLYEEVVYSTIHQLNVSQTDASHLLGFLQQVFGKSPSEHLALVQRVREMAKPPVHMLKVTVFEATDLTPKNLDGSSNPYCTVGLALGADAERCNREFSSSESLLERLPDRTDTLLQTLNPVWDAVFHMRIDDVKTDVLTLCVWNEHNDSSLMQDISKISSWQGAKTLSKKVVKKLKRLSFTEGLIKPKQEADFLGLLNLPVRDLGAPYHAGTYRLLPRSSRSHVTGECRLHSAFLTCQRDSALSREGLERGAYEHLLNEFVEYEHSLTSGLWSGELGEDAMAVLSQHATQVDLSPLEQAIMWWFVYSDHHSSSPMLPDCLMQLLKSLEEKWTLSEQGRSRLLPDQGPRLQDSFAKLISQNLSALSELHANFPLTDPSSLPSLRDLLRFLIHLFGSPLYEKEPRQLGEPHGELQATVGTALEEASELWYNKKKEPFHALEGAQEQVLAYSRLCEIIWTELKENVPKYSHAFVSLVDVSFQSIWYQKMEKMLAWDVQTMLGQLSSSEDYRLDGETGEMLHIFHTSLHQLAQNAEKLGLRAKIPPLLNAQQWLGEAVSTWVGMAYENMSSSIQSSVQKDKLEAESCSVKHSLSAGLATSWFTNALAFWLQLAWPEPAQSLRMLDSLLQDLCNGAVFYVAQMRQKLENDYCYFSAETSIPLPKQVCTGLNSAAFVRESLSRLPQQREWREAERVVRDLWRDTGSDRYHSGSGSARTSGDALTSRLGVANQTILSLLDKLFNWISDLLLLDFRVYLQNSAKLQTVNTHDVALLLDFLRENISVLCQHLYEDTRNGLLQALWACSLRQFWEVVNVSQKHPLEYYGRLHQMLQVLLDVFYSDSQGLSLNSLKNAEYKSLENQLYLRKSNTLELIERYYQERAEEQQQAADSAGNGHGKLKTGCSYDDKSQMLTVDLTDALANAPSWANGGLPSLLCWPGKSSVKHYVKVLLCPRHIFPHAHPRRTQRKMHTSPIQFEESFKLNVTMEQARAPGACLVLRLKAQCGLHKGLLGEAVLGLRSVAGLEAPAPESLHSARSQLLLPLLRPKTQESDAVKFLQRRCSEKEGKQFLKKLRKAEKRILFSTEDL</sequence>
<dbReference type="PANTHER" id="PTHR45999:SF4">
    <property type="entry name" value="UNC-13-4A, ISOFORM B"/>
    <property type="match status" value="1"/>
</dbReference>
<evidence type="ECO:0000256" key="3">
    <source>
        <dbReference type="ARBA" id="ARBA00005823"/>
    </source>
</evidence>
<evidence type="ECO:0000259" key="8">
    <source>
        <dbReference type="PROSITE" id="PS51258"/>
    </source>
</evidence>
<name>A0AAJ7X6G3_PETMA</name>
<evidence type="ECO:0000256" key="6">
    <source>
        <dbReference type="ARBA" id="ARBA00022753"/>
    </source>
</evidence>
<evidence type="ECO:0000259" key="7">
    <source>
        <dbReference type="PROSITE" id="PS50004"/>
    </source>
</evidence>